<protein>
    <submittedName>
        <fullName evidence="4">Uncharacterized protein</fullName>
    </submittedName>
</protein>
<feature type="region of interest" description="Disordered" evidence="1">
    <location>
        <begin position="57"/>
        <end position="80"/>
    </location>
</feature>
<evidence type="ECO:0000256" key="1">
    <source>
        <dbReference type="SAM" id="MobiDB-lite"/>
    </source>
</evidence>
<dbReference type="EMBL" id="PGCI01000637">
    <property type="protein sequence ID" value="PLW23284.1"/>
    <property type="molecule type" value="Genomic_DNA"/>
</dbReference>
<keyword evidence="6" id="KW-1185">Reference proteome</keyword>
<comment type="caution">
    <text evidence="4">The sequence shown here is derived from an EMBL/GenBank/DDBJ whole genome shotgun (WGS) entry which is preliminary data.</text>
</comment>
<reference evidence="6 7" key="1">
    <citation type="submission" date="2017-11" db="EMBL/GenBank/DDBJ databases">
        <title>De novo assembly and phasing of dikaryotic genomes from two isolates of Puccinia coronata f. sp. avenae, the causal agent of oat crown rust.</title>
        <authorList>
            <person name="Miller M.E."/>
            <person name="Zhang Y."/>
            <person name="Omidvar V."/>
            <person name="Sperschneider J."/>
            <person name="Schwessinger B."/>
            <person name="Raley C."/>
            <person name="Palmer J.M."/>
            <person name="Garnica D."/>
            <person name="Upadhyaya N."/>
            <person name="Rathjen J."/>
            <person name="Taylor J.M."/>
            <person name="Park R.F."/>
            <person name="Dodds P.N."/>
            <person name="Hirsch C.D."/>
            <person name="Kianian S.F."/>
            <person name="Figueroa M."/>
        </authorList>
    </citation>
    <scope>NUCLEOTIDE SEQUENCE [LARGE SCALE GENOMIC DNA]</scope>
    <source>
        <strain evidence="2">12NC29</strain>
        <strain evidence="4">12SD80</strain>
    </source>
</reference>
<dbReference type="EMBL" id="PGCI01000164">
    <property type="protein sequence ID" value="PLW36175.1"/>
    <property type="molecule type" value="Genomic_DNA"/>
</dbReference>
<name>A0A2N5UEJ7_9BASI</name>
<accession>A0A2N5UEJ7</accession>
<gene>
    <name evidence="5" type="ORF">PCANC_19371</name>
    <name evidence="2" type="ORF">PCANC_24046</name>
    <name evidence="4" type="ORF">PCASD_10426</name>
    <name evidence="3" type="ORF">PCASD_10946</name>
</gene>
<sequence length="111" mass="12107">MFEISKKADLWSTDPGSPAWTYATSRLRLPEGYPRVPPAWPGSRTYSAVPGVPDTLGYPKKLTRDPYPPGRSRVYPSGTGTGSSVCIGSTGDWLPPVELGHGFRVKLKIFL</sequence>
<evidence type="ECO:0000313" key="4">
    <source>
        <dbReference type="EMBL" id="PLW36175.1"/>
    </source>
</evidence>
<dbReference type="EMBL" id="PGCJ01001191">
    <property type="protein sequence ID" value="PLW07952.1"/>
    <property type="molecule type" value="Genomic_DNA"/>
</dbReference>
<organism evidence="4 7">
    <name type="scientific">Puccinia coronata f. sp. avenae</name>
    <dbReference type="NCBI Taxonomy" id="200324"/>
    <lineage>
        <taxon>Eukaryota</taxon>
        <taxon>Fungi</taxon>
        <taxon>Dikarya</taxon>
        <taxon>Basidiomycota</taxon>
        <taxon>Pucciniomycotina</taxon>
        <taxon>Pucciniomycetes</taxon>
        <taxon>Pucciniales</taxon>
        <taxon>Pucciniaceae</taxon>
        <taxon>Puccinia</taxon>
    </lineage>
</organism>
<evidence type="ECO:0000313" key="6">
    <source>
        <dbReference type="Proteomes" id="UP000235388"/>
    </source>
</evidence>
<evidence type="ECO:0000313" key="5">
    <source>
        <dbReference type="EMBL" id="PLW39656.1"/>
    </source>
</evidence>
<dbReference type="AlphaFoldDB" id="A0A2N5UEJ7"/>
<dbReference type="Proteomes" id="UP000235392">
    <property type="component" value="Unassembled WGS sequence"/>
</dbReference>
<evidence type="ECO:0000313" key="7">
    <source>
        <dbReference type="Proteomes" id="UP000235392"/>
    </source>
</evidence>
<evidence type="ECO:0000313" key="2">
    <source>
        <dbReference type="EMBL" id="PLW07952.1"/>
    </source>
</evidence>
<proteinExistence type="predicted"/>
<dbReference type="Proteomes" id="UP000235388">
    <property type="component" value="Unassembled WGS sequence"/>
</dbReference>
<dbReference type="EMBL" id="PGCJ01000192">
    <property type="protein sequence ID" value="PLW39656.1"/>
    <property type="molecule type" value="Genomic_DNA"/>
</dbReference>
<evidence type="ECO:0000313" key="3">
    <source>
        <dbReference type="EMBL" id="PLW23284.1"/>
    </source>
</evidence>